<evidence type="ECO:0000256" key="1">
    <source>
        <dbReference type="SAM" id="Phobius"/>
    </source>
</evidence>
<feature type="transmembrane region" description="Helical" evidence="1">
    <location>
        <begin position="206"/>
        <end position="224"/>
    </location>
</feature>
<proteinExistence type="predicted"/>
<organism evidence="2 3">
    <name type="scientific">Streptococcus equinus ATCC 9812</name>
    <dbReference type="NCBI Taxonomy" id="525379"/>
    <lineage>
        <taxon>Bacteria</taxon>
        <taxon>Bacillati</taxon>
        <taxon>Bacillota</taxon>
        <taxon>Bacilli</taxon>
        <taxon>Lactobacillales</taxon>
        <taxon>Streptococcaceae</taxon>
        <taxon>Streptococcus</taxon>
    </lineage>
</organism>
<feature type="transmembrane region" description="Helical" evidence="1">
    <location>
        <begin position="101"/>
        <end position="126"/>
    </location>
</feature>
<dbReference type="Proteomes" id="UP000005699">
    <property type="component" value="Unassembled WGS sequence"/>
</dbReference>
<dbReference type="Pfam" id="PF20599">
    <property type="entry name" value="DUF6796"/>
    <property type="match status" value="1"/>
</dbReference>
<name>E8JN40_STREI</name>
<dbReference type="AlphaFoldDB" id="E8JN40"/>
<reference evidence="2 3" key="1">
    <citation type="submission" date="2010-12" db="EMBL/GenBank/DDBJ databases">
        <authorList>
            <person name="Muzny D."/>
            <person name="Qin X."/>
            <person name="Deng J."/>
            <person name="Jiang H."/>
            <person name="Liu Y."/>
            <person name="Qu J."/>
            <person name="Song X.-Z."/>
            <person name="Zhang L."/>
            <person name="Thornton R."/>
            <person name="Coyle M."/>
            <person name="Francisco L."/>
            <person name="Jackson L."/>
            <person name="Javaid M."/>
            <person name="Korchina V."/>
            <person name="Kovar C."/>
            <person name="Mata R."/>
            <person name="Mathew T."/>
            <person name="Ngo R."/>
            <person name="Nguyen L."/>
            <person name="Nguyen N."/>
            <person name="Okwuonu G."/>
            <person name="Ongeri F."/>
            <person name="Pham C."/>
            <person name="Simmons D."/>
            <person name="Wilczek-Boney K."/>
            <person name="Hale W."/>
            <person name="Jakkamsetti A."/>
            <person name="Pham P."/>
            <person name="Ruth R."/>
            <person name="San Lucas F."/>
            <person name="Warren J."/>
            <person name="Zhang J."/>
            <person name="Zhao Z."/>
            <person name="Zhou C."/>
            <person name="Zhu D."/>
            <person name="Lee S."/>
            <person name="Bess C."/>
            <person name="Blankenburg K."/>
            <person name="Forbes L."/>
            <person name="Fu Q."/>
            <person name="Gubbala S."/>
            <person name="Hirani K."/>
            <person name="Jayaseelan J.C."/>
            <person name="Lara F."/>
            <person name="Munidasa M."/>
            <person name="Palculict T."/>
            <person name="Patil S."/>
            <person name="Pu L.-L."/>
            <person name="Saada N."/>
            <person name="Tang L."/>
            <person name="Weissenberger G."/>
            <person name="Zhu Y."/>
            <person name="Hemphill L."/>
            <person name="Shang Y."/>
            <person name="Youmans B."/>
            <person name="Ayvaz T."/>
            <person name="Ross M."/>
            <person name="Santibanez J."/>
            <person name="Aqrawi P."/>
            <person name="Gross S."/>
            <person name="Joshi V."/>
            <person name="Fowler G."/>
            <person name="Nazareth L."/>
            <person name="Reid J."/>
            <person name="Worley K."/>
            <person name="Petrosino J."/>
            <person name="Highlander S."/>
            <person name="Gibbs R."/>
        </authorList>
    </citation>
    <scope>NUCLEOTIDE SEQUENCE [LARGE SCALE GENOMIC DNA]</scope>
    <source>
        <strain evidence="2 3">ATCC 9812</strain>
    </source>
</reference>
<keyword evidence="1" id="KW-0812">Transmembrane</keyword>
<evidence type="ECO:0000313" key="3">
    <source>
        <dbReference type="Proteomes" id="UP000005699"/>
    </source>
</evidence>
<keyword evidence="1" id="KW-1133">Transmembrane helix</keyword>
<dbReference type="HOGENOM" id="CLU_1238353_0_0_9"/>
<accession>E8JN40</accession>
<gene>
    <name evidence="2" type="ORF">HMPREF0819_0413</name>
</gene>
<dbReference type="InterPro" id="IPR046475">
    <property type="entry name" value="DUF6796"/>
</dbReference>
<protein>
    <submittedName>
        <fullName evidence="2">Uncharacterized protein</fullName>
    </submittedName>
</protein>
<keyword evidence="1" id="KW-0472">Membrane</keyword>
<dbReference type="eggNOG" id="ENOG502Z7UC">
    <property type="taxonomic scope" value="Bacteria"/>
</dbReference>
<dbReference type="EMBL" id="AEVB01000010">
    <property type="protein sequence ID" value="EFW89307.1"/>
    <property type="molecule type" value="Genomic_DNA"/>
</dbReference>
<feature type="transmembrane region" description="Helical" evidence="1">
    <location>
        <begin position="18"/>
        <end position="40"/>
    </location>
</feature>
<feature type="transmembrane region" description="Helical" evidence="1">
    <location>
        <begin position="177"/>
        <end position="194"/>
    </location>
</feature>
<sequence>MNGDDFSMIEKDLSNKRLLLIGLIAAIITVLGGELPIGWYKMPETDGTLMAQLGGYGNVSTFQLACGVFFGGIGIALQSFGFEALSHIIGKDGQNPKTSKMIHIGALACGFLGPVVHILCIALMYVCRGNDIDEIMNFALFIVAPICIVFMPVYMAMMVVMFIAIFRKKTVLPRCAAFLNPAIIMMAVNIITFFGGNNEIAHSLQMANMGLGSVITFGGFFLLCKKQIQ</sequence>
<evidence type="ECO:0000313" key="2">
    <source>
        <dbReference type="EMBL" id="EFW89307.1"/>
    </source>
</evidence>
<feature type="transmembrane region" description="Helical" evidence="1">
    <location>
        <begin position="138"/>
        <end position="165"/>
    </location>
</feature>
<feature type="transmembrane region" description="Helical" evidence="1">
    <location>
        <begin position="60"/>
        <end position="80"/>
    </location>
</feature>
<comment type="caution">
    <text evidence="2">The sequence shown here is derived from an EMBL/GenBank/DDBJ whole genome shotgun (WGS) entry which is preliminary data.</text>
</comment>